<name>A0A1I8AG97_9BILA</name>
<accession>A0A1I8AG97</accession>
<sequence>MFSCVSPVANFLVGDDLMRPWEGGAPCSRIKVTAINDSLPRFASRVSPQPVSSLKELAEMGVFSAFLLVLVVQLAASHPALQAKLDSVVDSNPCVKQCMKRIIDSKIEMNVAKTVDYAFYFLHLDEICDMVSSSKECIDQCGIVPNPFGMKHMTVMCTPESLRTTLAFAPCMREKGPEVMEDCKKSCGDVEPINEELSSLIEKIKKDNSDKVSLKAALLKTNEGCGVTKCFARCSREAYNKKCEDVVGVQAGEFLKAFIESSLQATRADLEQMNLVQVMAANTPPQCAYNYIPDLLFNVTADAETISVLEKHLPEVPTDLRAQGSLSLHLSKSTVSLPASQEMYALQHEVLVRELAVLMKRDKILDKESLKLDLEIAALQKNAMNFL</sequence>
<proteinExistence type="predicted"/>
<dbReference type="AlphaFoldDB" id="A0A1I8AG97"/>
<dbReference type="WBParaSite" id="L893_g5182.t2">
    <property type="protein sequence ID" value="L893_g5182.t2"/>
    <property type="gene ID" value="L893_g5182"/>
</dbReference>
<protein>
    <submittedName>
        <fullName evidence="2">CPG4 domain-containing protein</fullName>
    </submittedName>
</protein>
<evidence type="ECO:0000313" key="1">
    <source>
        <dbReference type="Proteomes" id="UP000095287"/>
    </source>
</evidence>
<organism evidence="1 2">
    <name type="scientific">Steinernema glaseri</name>
    <dbReference type="NCBI Taxonomy" id="37863"/>
    <lineage>
        <taxon>Eukaryota</taxon>
        <taxon>Metazoa</taxon>
        <taxon>Ecdysozoa</taxon>
        <taxon>Nematoda</taxon>
        <taxon>Chromadorea</taxon>
        <taxon>Rhabditida</taxon>
        <taxon>Tylenchina</taxon>
        <taxon>Panagrolaimomorpha</taxon>
        <taxon>Strongyloidoidea</taxon>
        <taxon>Steinernematidae</taxon>
        <taxon>Steinernema</taxon>
    </lineage>
</organism>
<reference evidence="2" key="1">
    <citation type="submission" date="2016-11" db="UniProtKB">
        <authorList>
            <consortium name="WormBaseParasite"/>
        </authorList>
    </citation>
    <scope>IDENTIFICATION</scope>
</reference>
<dbReference type="Proteomes" id="UP000095287">
    <property type="component" value="Unplaced"/>
</dbReference>
<evidence type="ECO:0000313" key="2">
    <source>
        <dbReference type="WBParaSite" id="L893_g5182.t2"/>
    </source>
</evidence>
<keyword evidence="1" id="KW-1185">Reference proteome</keyword>